<comment type="caution">
    <text evidence="1">The sequence shown here is derived from an EMBL/GenBank/DDBJ whole genome shotgun (WGS) entry which is preliminary data.</text>
</comment>
<dbReference type="PATRIC" id="fig|1299326.3.peg.6139"/>
<evidence type="ECO:0000313" key="2">
    <source>
        <dbReference type="Proteomes" id="UP000020561"/>
    </source>
</evidence>
<name>X7YNC3_MYCKA</name>
<proteinExistence type="predicted"/>
<sequence length="72" mass="7585">MGSGQLDFGITGATWSAIPTPRTGTFCSGSVVELPYAVPPAGLTRRPGRKRIATAYPNLVRKDLAAKASRQP</sequence>
<accession>X7YNC3</accession>
<dbReference type="AlphaFoldDB" id="X7YNC3"/>
<reference evidence="1 2" key="1">
    <citation type="submission" date="2013-12" db="EMBL/GenBank/DDBJ databases">
        <authorList>
            <person name="Brown-Elliot B."/>
            <person name="Wallace R."/>
            <person name="Lenaerts A."/>
            <person name="Ordway D."/>
            <person name="DeGroote M.A."/>
            <person name="Parker T."/>
            <person name="Sizemore C."/>
            <person name="Tallon L.J."/>
            <person name="Sadzewicz L.K."/>
            <person name="Sengamalay N."/>
            <person name="Fraser C.M."/>
            <person name="Hine E."/>
            <person name="Shefchek K.A."/>
            <person name="Das S.P."/>
            <person name="Tettelin H."/>
        </authorList>
    </citation>
    <scope>NUCLEOTIDE SEQUENCE [LARGE SCALE GENOMIC DNA]</scope>
    <source>
        <strain evidence="1 2">662</strain>
    </source>
</reference>
<evidence type="ECO:0000313" key="1">
    <source>
        <dbReference type="EMBL" id="EUA07880.1"/>
    </source>
</evidence>
<organism evidence="1 2">
    <name type="scientific">Mycobacterium kansasii 662</name>
    <dbReference type="NCBI Taxonomy" id="1299326"/>
    <lineage>
        <taxon>Bacteria</taxon>
        <taxon>Bacillati</taxon>
        <taxon>Actinomycetota</taxon>
        <taxon>Actinomycetes</taxon>
        <taxon>Mycobacteriales</taxon>
        <taxon>Mycobacteriaceae</taxon>
        <taxon>Mycobacterium</taxon>
    </lineage>
</organism>
<gene>
    <name evidence="1" type="ORF">I545_6385</name>
</gene>
<dbReference type="EMBL" id="JAOA01000016">
    <property type="protein sequence ID" value="EUA07880.1"/>
    <property type="molecule type" value="Genomic_DNA"/>
</dbReference>
<protein>
    <submittedName>
        <fullName evidence="1">Uncharacterized protein</fullName>
    </submittedName>
</protein>
<dbReference type="Proteomes" id="UP000020561">
    <property type="component" value="Unassembled WGS sequence"/>
</dbReference>